<comment type="caution">
    <text evidence="2">The sequence shown here is derived from an EMBL/GenBank/DDBJ whole genome shotgun (WGS) entry which is preliminary data.</text>
</comment>
<feature type="region of interest" description="Disordered" evidence="1">
    <location>
        <begin position="1"/>
        <end position="22"/>
    </location>
</feature>
<proteinExistence type="predicted"/>
<dbReference type="Proteomes" id="UP001386955">
    <property type="component" value="Unassembled WGS sequence"/>
</dbReference>
<sequence length="99" mass="11204">MERRGSFGTGHPPNPDGGAGQDLDCLCLDHVSTVEELRAQVTTYMEMEDMEKYQARAHVIEADKKDSNISRPETRSKSSKEKAFRTKYDHYTPLNATKV</sequence>
<feature type="compositionally biased region" description="Basic and acidic residues" evidence="1">
    <location>
        <begin position="62"/>
        <end position="90"/>
    </location>
</feature>
<name>A0AAN9SH67_PSOTE</name>
<dbReference type="AlphaFoldDB" id="A0AAN9SH67"/>
<feature type="region of interest" description="Disordered" evidence="1">
    <location>
        <begin position="62"/>
        <end position="99"/>
    </location>
</feature>
<protein>
    <submittedName>
        <fullName evidence="2">Uncharacterized protein</fullName>
    </submittedName>
</protein>
<dbReference type="EMBL" id="JAYMYS010000004">
    <property type="protein sequence ID" value="KAK7395275.1"/>
    <property type="molecule type" value="Genomic_DNA"/>
</dbReference>
<accession>A0AAN9SH67</accession>
<evidence type="ECO:0000256" key="1">
    <source>
        <dbReference type="SAM" id="MobiDB-lite"/>
    </source>
</evidence>
<organism evidence="2 3">
    <name type="scientific">Psophocarpus tetragonolobus</name>
    <name type="common">Winged bean</name>
    <name type="synonym">Dolichos tetragonolobus</name>
    <dbReference type="NCBI Taxonomy" id="3891"/>
    <lineage>
        <taxon>Eukaryota</taxon>
        <taxon>Viridiplantae</taxon>
        <taxon>Streptophyta</taxon>
        <taxon>Embryophyta</taxon>
        <taxon>Tracheophyta</taxon>
        <taxon>Spermatophyta</taxon>
        <taxon>Magnoliopsida</taxon>
        <taxon>eudicotyledons</taxon>
        <taxon>Gunneridae</taxon>
        <taxon>Pentapetalae</taxon>
        <taxon>rosids</taxon>
        <taxon>fabids</taxon>
        <taxon>Fabales</taxon>
        <taxon>Fabaceae</taxon>
        <taxon>Papilionoideae</taxon>
        <taxon>50 kb inversion clade</taxon>
        <taxon>NPAAA clade</taxon>
        <taxon>indigoferoid/millettioid clade</taxon>
        <taxon>Phaseoleae</taxon>
        <taxon>Psophocarpus</taxon>
    </lineage>
</organism>
<evidence type="ECO:0000313" key="2">
    <source>
        <dbReference type="EMBL" id="KAK7395275.1"/>
    </source>
</evidence>
<evidence type="ECO:0000313" key="3">
    <source>
        <dbReference type="Proteomes" id="UP001386955"/>
    </source>
</evidence>
<gene>
    <name evidence="2" type="ORF">VNO78_15826</name>
</gene>
<keyword evidence="3" id="KW-1185">Reference proteome</keyword>
<reference evidence="2 3" key="1">
    <citation type="submission" date="2024-01" db="EMBL/GenBank/DDBJ databases">
        <title>The genomes of 5 underutilized Papilionoideae crops provide insights into root nodulation and disease resistanc.</title>
        <authorList>
            <person name="Jiang F."/>
        </authorList>
    </citation>
    <scope>NUCLEOTIDE SEQUENCE [LARGE SCALE GENOMIC DNA]</scope>
    <source>
        <strain evidence="2">DUOXIRENSHENG_FW03</strain>
        <tissue evidence="2">Leaves</tissue>
    </source>
</reference>